<name>A0ABR7E4A5_9BACT</name>
<keyword evidence="2" id="KW-1185">Reference proteome</keyword>
<evidence type="ECO:0008006" key="3">
    <source>
        <dbReference type="Google" id="ProtNLM"/>
    </source>
</evidence>
<evidence type="ECO:0000313" key="2">
    <source>
        <dbReference type="Proteomes" id="UP000644010"/>
    </source>
</evidence>
<dbReference type="EMBL" id="JACOOI010000020">
    <property type="protein sequence ID" value="MBC5644580.1"/>
    <property type="molecule type" value="Genomic_DNA"/>
</dbReference>
<protein>
    <recommendedName>
        <fullName evidence="3">Beta-hexosaminidase bacterial type N-terminal domain-containing protein</fullName>
    </recommendedName>
</protein>
<sequence length="701" mass="79302">MKTNSKTLQVLLWIVCSLFMTGCRNMKVKYEGFSSSPSASMRLVESDLRKYMAEVPGAANRDYLFCLDQTITDGSFGFQLKDNQVRMFGGDEIGVTHAFYTLLEELGYTFDVTGVSVPAVKKDLSLLTDKSITPKVRWRGIRQHVNFPMDISSYSIDDAKEYINSLLRMRFNKIAFHSYPGQWYETQVGDSLALAGNFFYGDTHFMYDSEFLKKHISTNDSVFCIPEAEPIFTDPGKRSRFAVAWMQELVNYAADLGFYVQMSFEPRLASVDQAVQTAEDIRKTYPRINALEMITEETGGWGPRCTAEEVKNTLKTYFPNEIANDSIVCAPIQPQQTDLNALYTQVGIITQAIGQLQAKEAFGPELKLGIYSTITRYTNGAYRLARLTLPETQICLMASHGSGGTATVVADLIRTADDMRHTEIYSWIEFDGLMYLYQNSIDGNARLMEHIGKLLPEEQQGSILYNHWRTAENRTSARYAMTSTLEGETIPDVFYEQYAGRLAIKDVEKYKKILTLLQQANDHSRTYLGNIGFCWMGAWRSGGSFPWMNKEHVQTARTYYFEAGQLLAELIAQVDKTSPAYDYLAFMGNRVLCSVIYMDAFLEAAEIRTIRKEADGSVSESEKLRAQEICNRALLLFDQYMETHAQMMPDRGCEGTLVSIWNAPIRGLKVYRSQLGGVAPEELPHSDTPVDAPPLPIFYND</sequence>
<reference evidence="1 2" key="1">
    <citation type="submission" date="2020-08" db="EMBL/GenBank/DDBJ databases">
        <title>Genome public.</title>
        <authorList>
            <person name="Liu C."/>
            <person name="Sun Q."/>
        </authorList>
    </citation>
    <scope>NUCLEOTIDE SEQUENCE [LARGE SCALE GENOMIC DNA]</scope>
    <source>
        <strain evidence="1 2">BX2</strain>
    </source>
</reference>
<dbReference type="RefSeq" id="WP_186960446.1">
    <property type="nucleotide sequence ID" value="NZ_JACOOI010000020.1"/>
</dbReference>
<dbReference type="PROSITE" id="PS51257">
    <property type="entry name" value="PROKAR_LIPOPROTEIN"/>
    <property type="match status" value="1"/>
</dbReference>
<accession>A0ABR7E4A5</accession>
<gene>
    <name evidence="1" type="ORF">H8S77_17005</name>
</gene>
<organism evidence="1 2">
    <name type="scientific">Parabacteroides segnis</name>
    <dbReference type="NCBI Taxonomy" id="2763058"/>
    <lineage>
        <taxon>Bacteria</taxon>
        <taxon>Pseudomonadati</taxon>
        <taxon>Bacteroidota</taxon>
        <taxon>Bacteroidia</taxon>
        <taxon>Bacteroidales</taxon>
        <taxon>Tannerellaceae</taxon>
        <taxon>Parabacteroides</taxon>
    </lineage>
</organism>
<dbReference type="Proteomes" id="UP000644010">
    <property type="component" value="Unassembled WGS sequence"/>
</dbReference>
<comment type="caution">
    <text evidence="1">The sequence shown here is derived from an EMBL/GenBank/DDBJ whole genome shotgun (WGS) entry which is preliminary data.</text>
</comment>
<proteinExistence type="predicted"/>
<evidence type="ECO:0000313" key="1">
    <source>
        <dbReference type="EMBL" id="MBC5644580.1"/>
    </source>
</evidence>